<name>A0A5C7HZL1_9ROSI</name>
<keyword evidence="3" id="KW-0732">Signal</keyword>
<sequence>MATTTISFVRRSCFLLSLCIVIICSLKEGYAFEESRESNAAESYLTHTFEVSSLFASSVCSHSTKANERESTFKIIDKYGPCFEPNRSRALPPPSLTEILRSDRARMNSFHARLSNKNSSRRDMIELNAASIPVIDGSTFRTSNFLVKVGFGTPIKELSLVLDTGSDLTWTQCQPCETCYKQTEPLFDSTKSSTYATIPKTDAVCKYVTRPGTVPPSAASLCYYGIKYGDGSLSTGFFSKETLTLSTDKITGFLFGCGTNQKGDFDLEAGIMGLSQEKASIVTQTAKKYSKIFSYCLPSSASSTGHLSFGSQSLPSKIIYTKLVNKKSHYGLDLIGIGLGGTKLNIPESVFTTPGTIIDSGTVFTYLPPLAYPTFRDAFRAAMTAYPLAPTRPGDDLDTCYDLSKATTVKVPEISLFFKDGKVVGFPGKSSLVTYTKTQVCLGFAPYEKGDDETIIGNQMHRTMEVVYDVARQRIGFSPKGCT</sequence>
<dbReference type="InterPro" id="IPR033121">
    <property type="entry name" value="PEPTIDASE_A1"/>
</dbReference>
<gene>
    <name evidence="5" type="ORF">EZV62_013668</name>
</gene>
<accession>A0A5C7HZL1</accession>
<feature type="active site" evidence="2">
    <location>
        <position position="163"/>
    </location>
</feature>
<dbReference type="SUPFAM" id="SSF50630">
    <property type="entry name" value="Acid proteases"/>
    <property type="match status" value="1"/>
</dbReference>
<dbReference type="GO" id="GO:0004190">
    <property type="term" value="F:aspartic-type endopeptidase activity"/>
    <property type="evidence" value="ECO:0007669"/>
    <property type="project" value="InterPro"/>
</dbReference>
<dbReference type="Pfam" id="PF14543">
    <property type="entry name" value="TAXi_N"/>
    <property type="match status" value="1"/>
</dbReference>
<dbReference type="OrthoDB" id="2747330at2759"/>
<evidence type="ECO:0000313" key="5">
    <source>
        <dbReference type="EMBL" id="TXG62305.1"/>
    </source>
</evidence>
<evidence type="ECO:0000259" key="4">
    <source>
        <dbReference type="PROSITE" id="PS51767"/>
    </source>
</evidence>
<proteinExistence type="inferred from homology"/>
<dbReference type="InterPro" id="IPR032799">
    <property type="entry name" value="TAXi_C"/>
</dbReference>
<organism evidence="5 6">
    <name type="scientific">Acer yangbiense</name>
    <dbReference type="NCBI Taxonomy" id="1000413"/>
    <lineage>
        <taxon>Eukaryota</taxon>
        <taxon>Viridiplantae</taxon>
        <taxon>Streptophyta</taxon>
        <taxon>Embryophyta</taxon>
        <taxon>Tracheophyta</taxon>
        <taxon>Spermatophyta</taxon>
        <taxon>Magnoliopsida</taxon>
        <taxon>eudicotyledons</taxon>
        <taxon>Gunneridae</taxon>
        <taxon>Pentapetalae</taxon>
        <taxon>rosids</taxon>
        <taxon>malvids</taxon>
        <taxon>Sapindales</taxon>
        <taxon>Sapindaceae</taxon>
        <taxon>Hippocastanoideae</taxon>
        <taxon>Acereae</taxon>
        <taxon>Acer</taxon>
    </lineage>
</organism>
<evidence type="ECO:0000313" key="6">
    <source>
        <dbReference type="Proteomes" id="UP000323000"/>
    </source>
</evidence>
<feature type="domain" description="Peptidase A1" evidence="4">
    <location>
        <begin position="145"/>
        <end position="478"/>
    </location>
</feature>
<evidence type="ECO:0000256" key="1">
    <source>
        <dbReference type="ARBA" id="ARBA00007447"/>
    </source>
</evidence>
<dbReference type="EMBL" id="VAHF01000005">
    <property type="protein sequence ID" value="TXG62305.1"/>
    <property type="molecule type" value="Genomic_DNA"/>
</dbReference>
<dbReference type="PRINTS" id="PR00792">
    <property type="entry name" value="PEPSIN"/>
</dbReference>
<feature type="active site" evidence="2">
    <location>
        <position position="359"/>
    </location>
</feature>
<dbReference type="PANTHER" id="PTHR13683">
    <property type="entry name" value="ASPARTYL PROTEASES"/>
    <property type="match status" value="1"/>
</dbReference>
<comment type="caution">
    <text evidence="5">The sequence shown here is derived from an EMBL/GenBank/DDBJ whole genome shotgun (WGS) entry which is preliminary data.</text>
</comment>
<dbReference type="PANTHER" id="PTHR13683:SF750">
    <property type="entry name" value="ASPARTYL PROTEASE AED1"/>
    <property type="match status" value="1"/>
</dbReference>
<dbReference type="Pfam" id="PF14541">
    <property type="entry name" value="TAXi_C"/>
    <property type="match status" value="1"/>
</dbReference>
<reference evidence="6" key="1">
    <citation type="journal article" date="2019" name="Gigascience">
        <title>De novo genome assembly of the endangered Acer yangbiense, a plant species with extremely small populations endemic to Yunnan Province, China.</title>
        <authorList>
            <person name="Yang J."/>
            <person name="Wariss H.M."/>
            <person name="Tao L."/>
            <person name="Zhang R."/>
            <person name="Yun Q."/>
            <person name="Hollingsworth P."/>
            <person name="Dao Z."/>
            <person name="Luo G."/>
            <person name="Guo H."/>
            <person name="Ma Y."/>
            <person name="Sun W."/>
        </authorList>
    </citation>
    <scope>NUCLEOTIDE SEQUENCE [LARGE SCALE GENOMIC DNA]</scope>
    <source>
        <strain evidence="6">cv. Malutang</strain>
    </source>
</reference>
<keyword evidence="6" id="KW-1185">Reference proteome</keyword>
<dbReference type="AlphaFoldDB" id="A0A5C7HZL1"/>
<evidence type="ECO:0000256" key="2">
    <source>
        <dbReference type="PIRSR" id="PIRSR601461-1"/>
    </source>
</evidence>
<dbReference type="InterPro" id="IPR001461">
    <property type="entry name" value="Aspartic_peptidase_A1"/>
</dbReference>
<comment type="similarity">
    <text evidence="1">Belongs to the peptidase A1 family.</text>
</comment>
<feature type="chain" id="PRO_5022931449" description="Peptidase A1 domain-containing protein" evidence="3">
    <location>
        <begin position="32"/>
        <end position="483"/>
    </location>
</feature>
<feature type="signal peptide" evidence="3">
    <location>
        <begin position="1"/>
        <end position="31"/>
    </location>
</feature>
<evidence type="ECO:0000256" key="3">
    <source>
        <dbReference type="SAM" id="SignalP"/>
    </source>
</evidence>
<dbReference type="Gene3D" id="2.40.70.10">
    <property type="entry name" value="Acid Proteases"/>
    <property type="match status" value="2"/>
</dbReference>
<dbReference type="PROSITE" id="PS51767">
    <property type="entry name" value="PEPTIDASE_A1"/>
    <property type="match status" value="1"/>
</dbReference>
<dbReference type="InterPro" id="IPR032861">
    <property type="entry name" value="TAXi_N"/>
</dbReference>
<dbReference type="FunFam" id="2.40.70.10:FF:000021">
    <property type="entry name" value="Aspartyl protease AED1"/>
    <property type="match status" value="1"/>
</dbReference>
<dbReference type="GO" id="GO:0006508">
    <property type="term" value="P:proteolysis"/>
    <property type="evidence" value="ECO:0007669"/>
    <property type="project" value="InterPro"/>
</dbReference>
<dbReference type="InterPro" id="IPR021109">
    <property type="entry name" value="Peptidase_aspartic_dom_sf"/>
</dbReference>
<protein>
    <recommendedName>
        <fullName evidence="4">Peptidase A1 domain-containing protein</fullName>
    </recommendedName>
</protein>
<dbReference type="Proteomes" id="UP000323000">
    <property type="component" value="Chromosome 5"/>
</dbReference>